<dbReference type="AlphaFoldDB" id="A0AAD5SYH8"/>
<accession>A0AAD5SYH8</accession>
<evidence type="ECO:0000313" key="5">
    <source>
        <dbReference type="Proteomes" id="UP001211907"/>
    </source>
</evidence>
<feature type="region of interest" description="Disordered" evidence="3">
    <location>
        <begin position="1"/>
        <end position="28"/>
    </location>
</feature>
<evidence type="ECO:0000256" key="3">
    <source>
        <dbReference type="SAM" id="MobiDB-lite"/>
    </source>
</evidence>
<dbReference type="PRINTS" id="PR00019">
    <property type="entry name" value="LEURICHRPT"/>
</dbReference>
<dbReference type="EMBL" id="JADGJH010001322">
    <property type="protein sequence ID" value="KAJ3115014.1"/>
    <property type="molecule type" value="Genomic_DNA"/>
</dbReference>
<dbReference type="InterPro" id="IPR032675">
    <property type="entry name" value="LRR_dom_sf"/>
</dbReference>
<dbReference type="SMART" id="SM00364">
    <property type="entry name" value="LRR_BAC"/>
    <property type="match status" value="7"/>
</dbReference>
<proteinExistence type="predicted"/>
<evidence type="ECO:0000256" key="1">
    <source>
        <dbReference type="ARBA" id="ARBA00022614"/>
    </source>
</evidence>
<protein>
    <submittedName>
        <fullName evidence="4">Leucine-rich repeat-containing protein 40</fullName>
    </submittedName>
</protein>
<name>A0AAD5SYH8_9FUNG</name>
<keyword evidence="1" id="KW-0433">Leucine-rich repeat</keyword>
<keyword evidence="2" id="KW-0677">Repeat</keyword>
<dbReference type="InterPro" id="IPR001611">
    <property type="entry name" value="Leu-rich_rpt"/>
</dbReference>
<dbReference type="InterPro" id="IPR050216">
    <property type="entry name" value="LRR_domain-containing"/>
</dbReference>
<dbReference type="PANTHER" id="PTHR48051:SF1">
    <property type="entry name" value="RAS SUPPRESSOR PROTEIN 1"/>
    <property type="match status" value="1"/>
</dbReference>
<gene>
    <name evidence="4" type="primary">LRRC40</name>
    <name evidence="4" type="ORF">HK100_001494</name>
</gene>
<comment type="caution">
    <text evidence="4">The sequence shown here is derived from an EMBL/GenBank/DDBJ whole genome shotgun (WGS) entry which is preliminary data.</text>
</comment>
<keyword evidence="5" id="KW-1185">Reference proteome</keyword>
<evidence type="ECO:0000256" key="2">
    <source>
        <dbReference type="ARBA" id="ARBA00022737"/>
    </source>
</evidence>
<evidence type="ECO:0000313" key="4">
    <source>
        <dbReference type="EMBL" id="KAJ3115014.1"/>
    </source>
</evidence>
<dbReference type="Gene3D" id="3.80.10.10">
    <property type="entry name" value="Ribonuclease Inhibitor"/>
    <property type="match status" value="1"/>
</dbReference>
<dbReference type="GO" id="GO:0005737">
    <property type="term" value="C:cytoplasm"/>
    <property type="evidence" value="ECO:0007669"/>
    <property type="project" value="TreeGrafter"/>
</dbReference>
<organism evidence="4 5">
    <name type="scientific">Physocladia obscura</name>
    <dbReference type="NCBI Taxonomy" id="109957"/>
    <lineage>
        <taxon>Eukaryota</taxon>
        <taxon>Fungi</taxon>
        <taxon>Fungi incertae sedis</taxon>
        <taxon>Chytridiomycota</taxon>
        <taxon>Chytridiomycota incertae sedis</taxon>
        <taxon>Chytridiomycetes</taxon>
        <taxon>Chytridiales</taxon>
        <taxon>Chytriomycetaceae</taxon>
        <taxon>Physocladia</taxon>
    </lineage>
</organism>
<reference evidence="4" key="1">
    <citation type="submission" date="2020-05" db="EMBL/GenBank/DDBJ databases">
        <title>Phylogenomic resolution of chytrid fungi.</title>
        <authorList>
            <person name="Stajich J.E."/>
            <person name="Amses K."/>
            <person name="Simmons R."/>
            <person name="Seto K."/>
            <person name="Myers J."/>
            <person name="Bonds A."/>
            <person name="Quandt C.A."/>
            <person name="Barry K."/>
            <person name="Liu P."/>
            <person name="Grigoriev I."/>
            <person name="Longcore J.E."/>
            <person name="James T.Y."/>
        </authorList>
    </citation>
    <scope>NUCLEOTIDE SEQUENCE</scope>
    <source>
        <strain evidence="4">JEL0513</strain>
    </source>
</reference>
<dbReference type="PROSITE" id="PS51450">
    <property type="entry name" value="LRR"/>
    <property type="match status" value="3"/>
</dbReference>
<dbReference type="Pfam" id="PF13855">
    <property type="entry name" value="LRR_8"/>
    <property type="match status" value="2"/>
</dbReference>
<sequence>MLRTNPTGARNRSAGTNSRASKNSGSADTATSTVISQAVLKIISSARSSGRLNLSNQELYTLPVAMFDNSIQPTSGNWWEEVDLTKLIIADNNLETIDERVTEFGALTLIDMHNNKLSALPDLSSLQQLTVLNLSSNALTNLPDSLFSIPLAELRMTNNYLSSLPASIASLAPSLVVLDISDNQLQSVPPSLLTFPRLTTLSLKSNKLSTFTFDSLPSLTHLDISHNNIASLTGDPSKMPKLQQLNVSQNSLSALFSLSNIVPVARIISLPSLITLDVRINRITTLSVISTTKITISTPVLKDLLVQGNQLKTLEGSGILESSVKSIETLDFRDNGLEAIPAPVVEMELLKRLLVEGNPIRVPRRAIIEKGTAAIIAWMKDRIPIE</sequence>
<dbReference type="Proteomes" id="UP001211907">
    <property type="component" value="Unassembled WGS sequence"/>
</dbReference>
<dbReference type="PANTHER" id="PTHR48051">
    <property type="match status" value="1"/>
</dbReference>
<dbReference type="InterPro" id="IPR003591">
    <property type="entry name" value="Leu-rich_rpt_typical-subtyp"/>
</dbReference>
<dbReference type="SMART" id="SM00369">
    <property type="entry name" value="LRR_TYP"/>
    <property type="match status" value="6"/>
</dbReference>
<dbReference type="SUPFAM" id="SSF52058">
    <property type="entry name" value="L domain-like"/>
    <property type="match status" value="1"/>
</dbReference>